<proteinExistence type="predicted"/>
<dbReference type="Gene3D" id="3.40.630.30">
    <property type="match status" value="1"/>
</dbReference>
<dbReference type="InterPro" id="IPR000182">
    <property type="entry name" value="GNAT_dom"/>
</dbReference>
<dbReference type="Proteomes" id="UP000431269">
    <property type="component" value="Chromosome"/>
</dbReference>
<keyword evidence="1 4" id="KW-0808">Transferase</keyword>
<evidence type="ECO:0000256" key="2">
    <source>
        <dbReference type="ARBA" id="ARBA00023315"/>
    </source>
</evidence>
<keyword evidence="2" id="KW-0012">Acyltransferase</keyword>
<evidence type="ECO:0000259" key="3">
    <source>
        <dbReference type="PROSITE" id="PS51186"/>
    </source>
</evidence>
<dbReference type="Pfam" id="PF00583">
    <property type="entry name" value="Acetyltransf_1"/>
    <property type="match status" value="1"/>
</dbReference>
<dbReference type="PROSITE" id="PS51186">
    <property type="entry name" value="GNAT"/>
    <property type="match status" value="1"/>
</dbReference>
<dbReference type="CDD" id="cd04301">
    <property type="entry name" value="NAT_SF"/>
    <property type="match status" value="1"/>
</dbReference>
<reference evidence="5" key="1">
    <citation type="submission" date="2019-12" db="EMBL/GenBank/DDBJ databases">
        <title>Complete genome of Terracaulis silvestris 0127_4.</title>
        <authorList>
            <person name="Vieira S."/>
            <person name="Riedel T."/>
            <person name="Sproer C."/>
            <person name="Pascual J."/>
            <person name="Boedeker C."/>
            <person name="Overmann J."/>
        </authorList>
    </citation>
    <scope>NUCLEOTIDE SEQUENCE [LARGE SCALE GENOMIC DNA]</scope>
    <source>
        <strain evidence="5">0127_4</strain>
    </source>
</reference>
<evidence type="ECO:0000313" key="5">
    <source>
        <dbReference type="Proteomes" id="UP000431269"/>
    </source>
</evidence>
<gene>
    <name evidence="4" type="ORF">DSM104635_01304</name>
</gene>
<dbReference type="KEGG" id="tsv:DSM104635_01304"/>
<dbReference type="PANTHER" id="PTHR43877">
    <property type="entry name" value="AMINOALKYLPHOSPHONATE N-ACETYLTRANSFERASE-RELATED-RELATED"/>
    <property type="match status" value="1"/>
</dbReference>
<dbReference type="AlphaFoldDB" id="A0A6I6MHQ9"/>
<dbReference type="EMBL" id="CP047045">
    <property type="protein sequence ID" value="QGZ94485.1"/>
    <property type="molecule type" value="Genomic_DNA"/>
</dbReference>
<accession>A0A6I6MHQ9</accession>
<sequence>MNVRPAEPDDLDALARLWCEVWTASHAPLMPEALIKLRTLESFHERLAHMISDVRVIGPPGAPIGFCAIKDDELYQMFVSSAAQGTGAAAMLMADGEARLKANGVATTWLSCAIGNDRAARFYEKLGWRRAGVMMNEVETSAGPFALETWRYEKDLHAE</sequence>
<keyword evidence="5" id="KW-1185">Reference proteome</keyword>
<evidence type="ECO:0000313" key="4">
    <source>
        <dbReference type="EMBL" id="QGZ94485.1"/>
    </source>
</evidence>
<dbReference type="PANTHER" id="PTHR43877:SF2">
    <property type="entry name" value="AMINOALKYLPHOSPHONATE N-ACETYLTRANSFERASE-RELATED"/>
    <property type="match status" value="1"/>
</dbReference>
<organism evidence="4 5">
    <name type="scientific">Terricaulis silvestris</name>
    <dbReference type="NCBI Taxonomy" id="2686094"/>
    <lineage>
        <taxon>Bacteria</taxon>
        <taxon>Pseudomonadati</taxon>
        <taxon>Pseudomonadota</taxon>
        <taxon>Alphaproteobacteria</taxon>
        <taxon>Caulobacterales</taxon>
        <taxon>Caulobacteraceae</taxon>
        <taxon>Terricaulis</taxon>
    </lineage>
</organism>
<dbReference type="GO" id="GO:0016747">
    <property type="term" value="F:acyltransferase activity, transferring groups other than amino-acyl groups"/>
    <property type="evidence" value="ECO:0007669"/>
    <property type="project" value="InterPro"/>
</dbReference>
<feature type="domain" description="N-acetyltransferase" evidence="3">
    <location>
        <begin position="1"/>
        <end position="157"/>
    </location>
</feature>
<protein>
    <submittedName>
        <fullName evidence="4">Putative acetyltransferase</fullName>
    </submittedName>
</protein>
<dbReference type="InterPro" id="IPR016181">
    <property type="entry name" value="Acyl_CoA_acyltransferase"/>
</dbReference>
<dbReference type="SUPFAM" id="SSF55729">
    <property type="entry name" value="Acyl-CoA N-acyltransferases (Nat)"/>
    <property type="match status" value="1"/>
</dbReference>
<dbReference type="RefSeq" id="WP_158765419.1">
    <property type="nucleotide sequence ID" value="NZ_CP047045.1"/>
</dbReference>
<evidence type="ECO:0000256" key="1">
    <source>
        <dbReference type="ARBA" id="ARBA00022679"/>
    </source>
</evidence>
<name>A0A6I6MHQ9_9CAUL</name>
<dbReference type="InterPro" id="IPR050832">
    <property type="entry name" value="Bact_Acetyltransf"/>
</dbReference>